<evidence type="ECO:0000256" key="1">
    <source>
        <dbReference type="ARBA" id="ARBA00000983"/>
    </source>
</evidence>
<dbReference type="Gene3D" id="3.30.70.2330">
    <property type="match status" value="1"/>
</dbReference>
<keyword evidence="6 8" id="KW-0460">Magnesium</keyword>
<feature type="region of interest" description="Disordered" evidence="9">
    <location>
        <begin position="153"/>
        <end position="184"/>
    </location>
</feature>
<evidence type="ECO:0000313" key="12">
    <source>
        <dbReference type="Proteomes" id="UP001165090"/>
    </source>
</evidence>
<keyword evidence="8" id="KW-0234">DNA repair</keyword>
<dbReference type="InterPro" id="IPR033315">
    <property type="entry name" value="Fan1-like"/>
</dbReference>
<dbReference type="PANTHER" id="PTHR15749:SF4">
    <property type="entry name" value="FANCONI-ASSOCIATED NUCLEASE 1"/>
    <property type="match status" value="1"/>
</dbReference>
<dbReference type="InterPro" id="IPR014883">
    <property type="entry name" value="VRR_NUC"/>
</dbReference>
<keyword evidence="8" id="KW-0539">Nucleus</keyword>
<dbReference type="EC" id="3.1.4.1" evidence="8"/>
<feature type="region of interest" description="Disordered" evidence="9">
    <location>
        <begin position="1"/>
        <end position="70"/>
    </location>
</feature>
<feature type="region of interest" description="Disordered" evidence="9">
    <location>
        <begin position="1385"/>
        <end position="1418"/>
    </location>
</feature>
<keyword evidence="5 8" id="KW-0378">Hydrolase</keyword>
<dbReference type="InterPro" id="IPR049132">
    <property type="entry name" value="FAN1-like_euk"/>
</dbReference>
<dbReference type="InterPro" id="IPR049126">
    <property type="entry name" value="FAN1-like_TPR"/>
</dbReference>
<comment type="cofactor">
    <cofactor evidence="8">
        <name>Mg(2+)</name>
        <dbReference type="ChEBI" id="CHEBI:18420"/>
    </cofactor>
    <cofactor evidence="8">
        <name>Mn(2+)</name>
        <dbReference type="ChEBI" id="CHEBI:29035"/>
    </cofactor>
</comment>
<comment type="similarity">
    <text evidence="2 8">Belongs to the FAN1 family.</text>
</comment>
<evidence type="ECO:0000256" key="5">
    <source>
        <dbReference type="ARBA" id="ARBA00022801"/>
    </source>
</evidence>
<feature type="compositionally biased region" description="Polar residues" evidence="9">
    <location>
        <begin position="153"/>
        <end position="168"/>
    </location>
</feature>
<comment type="catalytic activity">
    <reaction evidence="1 8">
        <text>Hydrolytically removes 5'-nucleotides successively from the 3'-hydroxy termini of 3'-hydroxy-terminated oligonucleotides.</text>
        <dbReference type="EC" id="3.1.4.1"/>
    </reaction>
</comment>
<feature type="region of interest" description="Disordered" evidence="9">
    <location>
        <begin position="668"/>
        <end position="723"/>
    </location>
</feature>
<sequence>MALRGQGSLQLHLGKSVFGAKKRKAGKKELDAVTKRQRTSAGANGPATDDASPPAGARPPLTPRLPRQQQPAGLLSNQGLLKKYQSRELQHSQRHPHQLHSPGLPTPPDGTGWIRIETNVVGLRFRRISSDAAATAAAAAAATATQLGGVDCLTSSDPSKPSLTSESPWTGGPRYRLAPEPTNPQDANAVQVLQCASLAPAADDSSRGNYNNKSRTVTTTSAAVAAAAVPRDRDLMVGYLPAVVAAHIAPWLRAGLLETEVHVCWHAREGAGSVPLVMYVRAVATGSDDRPGTSTTTSHAVVAATAPTSTVVATTAAATVTNRVSEARSTRGAVCGGIDASAADDASVDGCCDDDDDGDGELGAAHGRIEECGGVAGSGTSPVIGSEAGGTVGGAQASIQAALEAAAAAAVDWMLHRSSSSNAAGEVLRSNFMVMTEDVRRHDGHLLSPDEHLLLGRLLELPAPAQCLFLRLLLRKGPWFALTGIAYPECGDVAEAAEALVAAGLAARPQPDDWPQIAELLRVAEVRALAGPGSKPGKYRQTDRLIARRDFPPQFRSQQAQTQTQVPRKSSILAYTVSKDGAAAAAVRAGSCSTVAVPAAASVESGSIGGGIIGAPLSPSPAPPFAPVSAPIVDAADGAALLACGSVGGSSGNGVIVDFCQVLSGRADSSGGGGGGGGRGRRGTRSVGSGGGGGSGGRRASNGGSVNAGTVAGGGASSGGGGKTAAIEALRRRSKDCTAEISKWVEGRVGPCVRLSPAAVELVVRVQRLYFLAEGPAADLGRFLATERGVIRYPTYNLRRSSAAFSCRQQLLDYEQALSHAAQLERFLEAGDDDGATAALAPALAAVRAGSHRLVRWCGDATIPVRAVPGPWRWEGVADINLPAATHAGPAAAKVAAGGANVKAESDFPIGALPGGMRRSDGDDECLKEDCVQGSSELAARQQAGNKCTGLRSLESLAIGVSLLERRRLYGEAVGLLRQLLQGRCCPGRRGEWWMRMSVDLQHLGREEEALQVAEAALTDPWIRHGDRLALQRRVLRLGKPPRRWRRPPWAATALAEPREVVVSAIMMKGAAGVKSCFAVPSARGNGDSGGSSADGSSRMVSVEELALLHYGSAAGGGWRGVHSEGGVWTTLWALLFWEVLFMDVPGVFRSPFQTAPLDLDTDAFLPARREAVDARLQLIASGAALDLIRSGWSSRVGTRCRGINWERWTLEDLLQIAGCVGGLGLSVVCRLLCEDAGGWRGGMPDLLLWRPERGDAMVSEVKGPRDRLSDQQRAWLAALSAAGLRAEVLRIMEAPPPPHPGPLGQCRPEEDGSRQQAGAAPIHSYSGGGNVRGRQGARMRCRRAMAVPIVCENTTGETDGRTEVVGEGVVLAAAAVAIEAHSGMKDGTVAISDEEEDEEDDDGNDDGNWSADDSLRF</sequence>
<dbReference type="InterPro" id="IPR049125">
    <property type="entry name" value="FAN1-like_WH"/>
</dbReference>
<keyword evidence="4 8" id="KW-0479">Metal-binding</keyword>
<evidence type="ECO:0000313" key="11">
    <source>
        <dbReference type="EMBL" id="GLI71599.1"/>
    </source>
</evidence>
<keyword evidence="7 8" id="KW-0464">Manganese</keyword>
<keyword evidence="8" id="KW-0227">DNA damage</keyword>
<evidence type="ECO:0000256" key="2">
    <source>
        <dbReference type="ARBA" id="ARBA00005533"/>
    </source>
</evidence>
<feature type="region of interest" description="Disordered" evidence="9">
    <location>
        <begin position="87"/>
        <end position="111"/>
    </location>
</feature>
<evidence type="ECO:0000256" key="6">
    <source>
        <dbReference type="ARBA" id="ARBA00022842"/>
    </source>
</evidence>
<evidence type="ECO:0000256" key="8">
    <source>
        <dbReference type="RuleBase" id="RU365033"/>
    </source>
</evidence>
<feature type="region of interest" description="Disordered" evidence="9">
    <location>
        <begin position="1295"/>
        <end position="1337"/>
    </location>
</feature>
<comment type="function">
    <text evidence="8">Nuclease required for the repair of DNA interstrand cross-links (ICL). Acts as a 5'-3' exonuclease that anchors at a cut end of DNA and cleaves DNA successively at every third nucleotide, allowing to excise an ICL from one strand through flanking incisions.</text>
</comment>
<dbReference type="CDD" id="cd22326">
    <property type="entry name" value="FAN1-like"/>
    <property type="match status" value="1"/>
</dbReference>
<feature type="compositionally biased region" description="Gly residues" evidence="9">
    <location>
        <begin position="688"/>
        <end position="697"/>
    </location>
</feature>
<feature type="domain" description="VRR-NUC" evidence="10">
    <location>
        <begin position="1180"/>
        <end position="1294"/>
    </location>
</feature>
<dbReference type="EMBL" id="BSDZ01000116">
    <property type="protein sequence ID" value="GLI71599.1"/>
    <property type="molecule type" value="Genomic_DNA"/>
</dbReference>
<dbReference type="SMART" id="SM00990">
    <property type="entry name" value="VRR_NUC"/>
    <property type="match status" value="1"/>
</dbReference>
<dbReference type="Proteomes" id="UP001165090">
    <property type="component" value="Unassembled WGS sequence"/>
</dbReference>
<proteinExistence type="inferred from homology"/>
<protein>
    <recommendedName>
        <fullName evidence="8">Fanconi-associated nuclease</fullName>
        <ecNumber evidence="8">3.1.4.1</ecNumber>
    </recommendedName>
</protein>
<comment type="subcellular location">
    <subcellularLocation>
        <location evidence="8">Nucleus</location>
    </subcellularLocation>
</comment>
<name>A0ABQ5SQD5_9CHLO</name>
<evidence type="ECO:0000256" key="4">
    <source>
        <dbReference type="ARBA" id="ARBA00022723"/>
    </source>
</evidence>
<dbReference type="PANTHER" id="PTHR15749">
    <property type="entry name" value="FANCONI-ASSOCIATED NUCLEASE 1"/>
    <property type="match status" value="1"/>
</dbReference>
<comment type="caution">
    <text evidence="11">The sequence shown here is derived from an EMBL/GenBank/DDBJ whole genome shotgun (WGS) entry which is preliminary data.</text>
</comment>
<evidence type="ECO:0000259" key="10">
    <source>
        <dbReference type="SMART" id="SM00990"/>
    </source>
</evidence>
<keyword evidence="12" id="KW-1185">Reference proteome</keyword>
<feature type="compositionally biased region" description="Low complexity" evidence="9">
    <location>
        <begin position="698"/>
        <end position="710"/>
    </location>
</feature>
<dbReference type="Pfam" id="PF08774">
    <property type="entry name" value="VRR_NUC"/>
    <property type="match status" value="1"/>
</dbReference>
<keyword evidence="3 8" id="KW-0540">Nuclease</keyword>
<gene>
    <name evidence="11" type="ORF">VaNZ11_016863</name>
</gene>
<organism evidence="11 12">
    <name type="scientific">Volvox africanus</name>
    <dbReference type="NCBI Taxonomy" id="51714"/>
    <lineage>
        <taxon>Eukaryota</taxon>
        <taxon>Viridiplantae</taxon>
        <taxon>Chlorophyta</taxon>
        <taxon>core chlorophytes</taxon>
        <taxon>Chlorophyceae</taxon>
        <taxon>CS clade</taxon>
        <taxon>Chlamydomonadales</taxon>
        <taxon>Volvocaceae</taxon>
        <taxon>Volvox</taxon>
    </lineage>
</organism>
<accession>A0ABQ5SQD5</accession>
<evidence type="ECO:0000256" key="7">
    <source>
        <dbReference type="ARBA" id="ARBA00023211"/>
    </source>
</evidence>
<reference evidence="11 12" key="1">
    <citation type="journal article" date="2023" name="IScience">
        <title>Expanded male sex-determining region conserved during the evolution of homothallism in the green alga Volvox.</title>
        <authorList>
            <person name="Yamamoto K."/>
            <person name="Matsuzaki R."/>
            <person name="Mahakham W."/>
            <person name="Heman W."/>
            <person name="Sekimoto H."/>
            <person name="Kawachi M."/>
            <person name="Minakuchi Y."/>
            <person name="Toyoda A."/>
            <person name="Nozaki H."/>
        </authorList>
    </citation>
    <scope>NUCLEOTIDE SEQUENCE [LARGE SCALE GENOMIC DNA]</scope>
    <source>
        <strain evidence="11 12">NIES-4468</strain>
    </source>
</reference>
<dbReference type="InterPro" id="IPR011856">
    <property type="entry name" value="tRNA_endonuc-like_dom_sf"/>
</dbReference>
<dbReference type="Pfam" id="PF21170">
    <property type="entry name" value="FAN1_TPR"/>
    <property type="match status" value="1"/>
</dbReference>
<dbReference type="Pfam" id="PF21315">
    <property type="entry name" value="FAN1_HTH"/>
    <property type="match status" value="1"/>
</dbReference>
<feature type="compositionally biased region" description="Gly residues" evidence="9">
    <location>
        <begin position="711"/>
        <end position="723"/>
    </location>
</feature>
<evidence type="ECO:0000256" key="9">
    <source>
        <dbReference type="SAM" id="MobiDB-lite"/>
    </source>
</evidence>
<feature type="compositionally biased region" description="Acidic residues" evidence="9">
    <location>
        <begin position="1393"/>
        <end position="1406"/>
    </location>
</feature>
<evidence type="ECO:0000256" key="3">
    <source>
        <dbReference type="ARBA" id="ARBA00022722"/>
    </source>
</evidence>
<dbReference type="Gene3D" id="3.40.1350.10">
    <property type="match status" value="1"/>
</dbReference>